<dbReference type="RefSeq" id="WP_090597103.1">
    <property type="nucleotide sequence ID" value="NZ_LT629688.1"/>
</dbReference>
<name>A0A1G7DZY7_9ACTN</name>
<dbReference type="AlphaFoldDB" id="A0A1G7DZY7"/>
<proteinExistence type="predicted"/>
<reference evidence="2 3" key="1">
    <citation type="submission" date="2016-10" db="EMBL/GenBank/DDBJ databases">
        <authorList>
            <person name="de Groot N.N."/>
        </authorList>
    </citation>
    <scope>NUCLEOTIDE SEQUENCE [LARGE SCALE GENOMIC DNA]</scope>
    <source>
        <strain evidence="2 3">MON 2.2</strain>
    </source>
</reference>
<dbReference type="Proteomes" id="UP000198546">
    <property type="component" value="Chromosome i"/>
</dbReference>
<dbReference type="OrthoDB" id="3268477at2"/>
<keyword evidence="3" id="KW-1185">Reference proteome</keyword>
<gene>
    <name evidence="2" type="ORF">SAMN04489747_3774</name>
</gene>
<evidence type="ECO:0000256" key="1">
    <source>
        <dbReference type="SAM" id="MobiDB-lite"/>
    </source>
</evidence>
<protein>
    <recommendedName>
        <fullName evidence="4">SPOR domain-containing protein</fullName>
    </recommendedName>
</protein>
<dbReference type="EMBL" id="LT629688">
    <property type="protein sequence ID" value="SDE56952.1"/>
    <property type="molecule type" value="Genomic_DNA"/>
</dbReference>
<sequence>MAAGPYYWCLDHKAVEEREGCRSLDRLGPYPSRADAEQAMEKVAQRNEQWDNDPRWNDER</sequence>
<dbReference type="STRING" id="675864.SAMN04489747_3774"/>
<evidence type="ECO:0000313" key="3">
    <source>
        <dbReference type="Proteomes" id="UP000198546"/>
    </source>
</evidence>
<evidence type="ECO:0000313" key="2">
    <source>
        <dbReference type="EMBL" id="SDE56952.1"/>
    </source>
</evidence>
<evidence type="ECO:0008006" key="4">
    <source>
        <dbReference type="Google" id="ProtNLM"/>
    </source>
</evidence>
<accession>A0A1G7DZY7</accession>
<feature type="compositionally biased region" description="Basic and acidic residues" evidence="1">
    <location>
        <begin position="34"/>
        <end position="60"/>
    </location>
</feature>
<feature type="region of interest" description="Disordered" evidence="1">
    <location>
        <begin position="28"/>
        <end position="60"/>
    </location>
</feature>
<organism evidence="2 3">
    <name type="scientific">Auraticoccus monumenti</name>
    <dbReference type="NCBI Taxonomy" id="675864"/>
    <lineage>
        <taxon>Bacteria</taxon>
        <taxon>Bacillati</taxon>
        <taxon>Actinomycetota</taxon>
        <taxon>Actinomycetes</taxon>
        <taxon>Propionibacteriales</taxon>
        <taxon>Propionibacteriaceae</taxon>
        <taxon>Auraticoccus</taxon>
    </lineage>
</organism>